<keyword evidence="3" id="KW-1185">Reference proteome</keyword>
<organism evidence="2 3">
    <name type="scientific">Mucilaginibacter dorajii</name>
    <dbReference type="NCBI Taxonomy" id="692994"/>
    <lineage>
        <taxon>Bacteria</taxon>
        <taxon>Pseudomonadati</taxon>
        <taxon>Bacteroidota</taxon>
        <taxon>Sphingobacteriia</taxon>
        <taxon>Sphingobacteriales</taxon>
        <taxon>Sphingobacteriaceae</taxon>
        <taxon>Mucilaginibacter</taxon>
    </lineage>
</organism>
<reference evidence="3" key="1">
    <citation type="journal article" date="2019" name="Int. J. Syst. Evol. Microbiol.">
        <title>The Global Catalogue of Microorganisms (GCM) 10K type strain sequencing project: providing services to taxonomists for standard genome sequencing and annotation.</title>
        <authorList>
            <consortium name="The Broad Institute Genomics Platform"/>
            <consortium name="The Broad Institute Genome Sequencing Center for Infectious Disease"/>
            <person name="Wu L."/>
            <person name="Ma J."/>
        </authorList>
    </citation>
    <scope>NUCLEOTIDE SEQUENCE [LARGE SCALE GENOMIC DNA]</scope>
    <source>
        <strain evidence="3">JCM 16601</strain>
    </source>
</reference>
<gene>
    <name evidence="2" type="ORF">GCM10022210_54740</name>
</gene>
<dbReference type="SUPFAM" id="SSF53756">
    <property type="entry name" value="UDP-Glycosyltransferase/glycogen phosphorylase"/>
    <property type="match status" value="1"/>
</dbReference>
<dbReference type="InterPro" id="IPR001296">
    <property type="entry name" value="Glyco_trans_1"/>
</dbReference>
<dbReference type="PANTHER" id="PTHR45947">
    <property type="entry name" value="SULFOQUINOVOSYL TRANSFERASE SQD2"/>
    <property type="match status" value="1"/>
</dbReference>
<accession>A0ABP7R9S5</accession>
<dbReference type="Proteomes" id="UP001500742">
    <property type="component" value="Unassembled WGS sequence"/>
</dbReference>
<dbReference type="PANTHER" id="PTHR45947:SF3">
    <property type="entry name" value="SULFOQUINOVOSYL TRANSFERASE SQD2"/>
    <property type="match status" value="1"/>
</dbReference>
<dbReference type="EMBL" id="BAAAZC010000052">
    <property type="protein sequence ID" value="GAA3993731.1"/>
    <property type="molecule type" value="Genomic_DNA"/>
</dbReference>
<feature type="domain" description="Glycosyl transferase family 1" evidence="1">
    <location>
        <begin position="240"/>
        <end position="373"/>
    </location>
</feature>
<proteinExistence type="predicted"/>
<dbReference type="RefSeq" id="WP_259096742.1">
    <property type="nucleotide sequence ID" value="NZ_BAAAZC010000052.1"/>
</dbReference>
<dbReference type="Gene3D" id="3.40.50.2000">
    <property type="entry name" value="Glycogen Phosphorylase B"/>
    <property type="match status" value="2"/>
</dbReference>
<dbReference type="CDD" id="cd03801">
    <property type="entry name" value="GT4_PimA-like"/>
    <property type="match status" value="1"/>
</dbReference>
<protein>
    <recommendedName>
        <fullName evidence="1">Glycosyl transferase family 1 domain-containing protein</fullName>
    </recommendedName>
</protein>
<comment type="caution">
    <text evidence="2">The sequence shown here is derived from an EMBL/GenBank/DDBJ whole genome shotgun (WGS) entry which is preliminary data.</text>
</comment>
<evidence type="ECO:0000313" key="2">
    <source>
        <dbReference type="EMBL" id="GAA3993731.1"/>
    </source>
</evidence>
<evidence type="ECO:0000259" key="1">
    <source>
        <dbReference type="Pfam" id="PF00534"/>
    </source>
</evidence>
<evidence type="ECO:0000313" key="3">
    <source>
        <dbReference type="Proteomes" id="UP001500742"/>
    </source>
</evidence>
<name>A0ABP7R9S5_9SPHI</name>
<dbReference type="InterPro" id="IPR050194">
    <property type="entry name" value="Glycosyltransferase_grp1"/>
</dbReference>
<sequence length="433" mass="48696">MKKRILISAYAISPVKGSEYGAAWNTVMNLATQHELWVLYGMSDSYMGDTQTMHAFIEHTPLKSVHFVEVEPGWLAKCITLLDKIGWGWFFYFAYYLWQKSALKAAREICRTVEIDVIHQLGPIGFREPGFLWKLQKPLVWGPIGGMNKIDTRLLVNKPRFTKFKFALKNYINHLQLNYSGRIAHAFEQADVCIAATSAGQHTIWEKFGVESYYLSEQGIISAPILDESKFNRIDQCVQLVWCGNLIERKNLDMCLEILSGVGHNNWILHILGSGPLEQKLKEKAAALNLKDKITWHGHIQRSEAIGIMSASHLHIITSIAEDNPAVIFEALTCGVPTLTIDHCGMGDVICGKSGIKIKNDDYPVMIDKMRAALVSVLSNPSVLIDLAQTTIQCAREHDWNTRLATLNNMYNKAIGKYAERKAAPLIYSSLTS</sequence>
<dbReference type="Pfam" id="PF00534">
    <property type="entry name" value="Glycos_transf_1"/>
    <property type="match status" value="1"/>
</dbReference>